<dbReference type="GO" id="GO:0005886">
    <property type="term" value="C:plasma membrane"/>
    <property type="evidence" value="ECO:0007669"/>
    <property type="project" value="TreeGrafter"/>
</dbReference>
<dbReference type="Pfam" id="PF00069">
    <property type="entry name" value="Pkinase"/>
    <property type="match status" value="1"/>
</dbReference>
<evidence type="ECO:0000313" key="4">
    <source>
        <dbReference type="EMBL" id="KIL60753.1"/>
    </source>
</evidence>
<keyword evidence="5" id="KW-1185">Reference proteome</keyword>
<keyword evidence="2" id="KW-0067">ATP-binding</keyword>
<keyword evidence="1" id="KW-0547">Nucleotide-binding</keyword>
<dbReference type="InParanoid" id="A0A0C2WWM2"/>
<evidence type="ECO:0000256" key="2">
    <source>
        <dbReference type="ARBA" id="ARBA00022840"/>
    </source>
</evidence>
<organism evidence="4 5">
    <name type="scientific">Amanita muscaria (strain Koide BX008)</name>
    <dbReference type="NCBI Taxonomy" id="946122"/>
    <lineage>
        <taxon>Eukaryota</taxon>
        <taxon>Fungi</taxon>
        <taxon>Dikarya</taxon>
        <taxon>Basidiomycota</taxon>
        <taxon>Agaricomycotina</taxon>
        <taxon>Agaricomycetes</taxon>
        <taxon>Agaricomycetidae</taxon>
        <taxon>Agaricales</taxon>
        <taxon>Pluteineae</taxon>
        <taxon>Amanitaceae</taxon>
        <taxon>Amanita</taxon>
    </lineage>
</organism>
<dbReference type="InterPro" id="IPR000719">
    <property type="entry name" value="Prot_kinase_dom"/>
</dbReference>
<evidence type="ECO:0000256" key="1">
    <source>
        <dbReference type="ARBA" id="ARBA00022741"/>
    </source>
</evidence>
<dbReference type="EMBL" id="KN818293">
    <property type="protein sequence ID" value="KIL60753.1"/>
    <property type="molecule type" value="Genomic_DNA"/>
</dbReference>
<dbReference type="GO" id="GO:0005524">
    <property type="term" value="F:ATP binding"/>
    <property type="evidence" value="ECO:0007669"/>
    <property type="project" value="UniProtKB-KW"/>
</dbReference>
<accession>A0A0C2WWM2</accession>
<evidence type="ECO:0000259" key="3">
    <source>
        <dbReference type="PROSITE" id="PS50011"/>
    </source>
</evidence>
<dbReference type="PANTHER" id="PTHR27001:SF931">
    <property type="entry name" value="OS11G0664100 PROTEIN"/>
    <property type="match status" value="1"/>
</dbReference>
<sequence length="254" mass="29508">MSDYTPGISRRAVRLALEIHARVPVLPRSLFAKGIVGPHHHIWFTCRNTLPDTELLFQSAFVSKILDPSYIVRVLWVYEEDNRLLSVVDKVNENMESLSQWRNRSNPSSATRIRVMLEVAKAVRYVHSMGIILHDAVDSDDIFLDSEFHARFRFLGLTAHYINVTLIGDLNHEWLSREANIFLFGCLFYEMCFDVKISYRNRLENNSDAVAKRPSKPEIRDDEWQLIQRCCAKEPKSQPTMDEVVREMEAWPGI</sequence>
<evidence type="ECO:0000313" key="5">
    <source>
        <dbReference type="Proteomes" id="UP000054549"/>
    </source>
</evidence>
<dbReference type="HOGENOM" id="CLU_087973_0_0_1"/>
<gene>
    <name evidence="4" type="ORF">M378DRAFT_167728</name>
</gene>
<dbReference type="OrthoDB" id="26722at2759"/>
<dbReference type="PANTHER" id="PTHR27001">
    <property type="entry name" value="OS01G0253100 PROTEIN"/>
    <property type="match status" value="1"/>
</dbReference>
<feature type="domain" description="Protein kinase" evidence="3">
    <location>
        <begin position="1"/>
        <end position="252"/>
    </location>
</feature>
<dbReference type="AlphaFoldDB" id="A0A0C2WWM2"/>
<dbReference type="GO" id="GO:0004672">
    <property type="term" value="F:protein kinase activity"/>
    <property type="evidence" value="ECO:0007669"/>
    <property type="project" value="InterPro"/>
</dbReference>
<dbReference type="Proteomes" id="UP000054549">
    <property type="component" value="Unassembled WGS sequence"/>
</dbReference>
<name>A0A0C2WWM2_AMAMK</name>
<proteinExistence type="predicted"/>
<dbReference type="Gene3D" id="1.10.510.10">
    <property type="entry name" value="Transferase(Phosphotransferase) domain 1"/>
    <property type="match status" value="1"/>
</dbReference>
<dbReference type="PROSITE" id="PS50011">
    <property type="entry name" value="PROTEIN_KINASE_DOM"/>
    <property type="match status" value="1"/>
</dbReference>
<protein>
    <recommendedName>
        <fullName evidence="3">Protein kinase domain-containing protein</fullName>
    </recommendedName>
</protein>
<dbReference type="SUPFAM" id="SSF56112">
    <property type="entry name" value="Protein kinase-like (PK-like)"/>
    <property type="match status" value="1"/>
</dbReference>
<reference evidence="4 5" key="1">
    <citation type="submission" date="2014-04" db="EMBL/GenBank/DDBJ databases">
        <title>Evolutionary Origins and Diversification of the Mycorrhizal Mutualists.</title>
        <authorList>
            <consortium name="DOE Joint Genome Institute"/>
            <consortium name="Mycorrhizal Genomics Consortium"/>
            <person name="Kohler A."/>
            <person name="Kuo A."/>
            <person name="Nagy L.G."/>
            <person name="Floudas D."/>
            <person name="Copeland A."/>
            <person name="Barry K.W."/>
            <person name="Cichocki N."/>
            <person name="Veneault-Fourrey C."/>
            <person name="LaButti K."/>
            <person name="Lindquist E.A."/>
            <person name="Lipzen A."/>
            <person name="Lundell T."/>
            <person name="Morin E."/>
            <person name="Murat C."/>
            <person name="Riley R."/>
            <person name="Ohm R."/>
            <person name="Sun H."/>
            <person name="Tunlid A."/>
            <person name="Henrissat B."/>
            <person name="Grigoriev I.V."/>
            <person name="Hibbett D.S."/>
            <person name="Martin F."/>
        </authorList>
    </citation>
    <scope>NUCLEOTIDE SEQUENCE [LARGE SCALE GENOMIC DNA]</scope>
    <source>
        <strain evidence="4 5">Koide BX008</strain>
    </source>
</reference>
<dbReference type="InterPro" id="IPR011009">
    <property type="entry name" value="Kinase-like_dom_sf"/>
</dbReference>
<dbReference type="STRING" id="946122.A0A0C2WWM2"/>